<gene>
    <name evidence="3" type="ORF">EV668_2287</name>
</gene>
<keyword evidence="4" id="KW-1185">Reference proteome</keyword>
<dbReference type="EMBL" id="SNZR01000011">
    <property type="protein sequence ID" value="TDR94995.1"/>
    <property type="molecule type" value="Genomic_DNA"/>
</dbReference>
<evidence type="ECO:0000256" key="1">
    <source>
        <dbReference type="ARBA" id="ARBA00006987"/>
    </source>
</evidence>
<dbReference type="Proteomes" id="UP000295122">
    <property type="component" value="Unassembled WGS sequence"/>
</dbReference>
<feature type="chain" id="PRO_5020274075" evidence="2">
    <location>
        <begin position="20"/>
        <end position="320"/>
    </location>
</feature>
<dbReference type="PANTHER" id="PTHR42928">
    <property type="entry name" value="TRICARBOXYLATE-BINDING PROTEIN"/>
    <property type="match status" value="1"/>
</dbReference>
<accession>A0A4R7CC14</accession>
<proteinExistence type="inferred from homology"/>
<dbReference type="CDD" id="cd13578">
    <property type="entry name" value="PBP2_Bug27"/>
    <property type="match status" value="1"/>
</dbReference>
<dbReference type="AlphaFoldDB" id="A0A4R7CC14"/>
<sequence length="320" mass="33570">MRVLGVLLAGGLAAIQSFAAQADAYPSRTITMIVPFAAGSGTDAVARVIAQELGPALKGNVVVENKAGASGAIAATFVARAQPDGYTLFMTTNTSHSANPSLLKSINYDPVKDFTPIVRGGNLPFMLVVDPKLPVKSVQELVAYAKANPGKLTYAYGNSTGIVAGETFKRATGIDVLKVPYKSTPPAITDVVGGRVSFMFIDLTSGMAMVKSGGLRPLAVTTAERSAILPDIPAMTEAGVPGFDITSWNGIFAPANLPKDITARLNEALKAIIAKPEVKARLAEMGFDAFSSTPEELDAFVKSELVKWTKLIKEAGIEPE</sequence>
<dbReference type="PIRSF" id="PIRSF017082">
    <property type="entry name" value="YflP"/>
    <property type="match status" value="1"/>
</dbReference>
<dbReference type="InterPro" id="IPR005064">
    <property type="entry name" value="BUG"/>
</dbReference>
<dbReference type="PANTHER" id="PTHR42928:SF5">
    <property type="entry name" value="BLR1237 PROTEIN"/>
    <property type="match status" value="1"/>
</dbReference>
<dbReference type="Gene3D" id="3.40.190.10">
    <property type="entry name" value="Periplasmic binding protein-like II"/>
    <property type="match status" value="1"/>
</dbReference>
<dbReference type="RefSeq" id="WP_133769842.1">
    <property type="nucleotide sequence ID" value="NZ_SNZR01000011.1"/>
</dbReference>
<evidence type="ECO:0000313" key="3">
    <source>
        <dbReference type="EMBL" id="TDR94995.1"/>
    </source>
</evidence>
<reference evidence="3 4" key="1">
    <citation type="submission" date="2019-03" db="EMBL/GenBank/DDBJ databases">
        <title>Genomic Encyclopedia of Type Strains, Phase IV (KMG-IV): sequencing the most valuable type-strain genomes for metagenomic binning, comparative biology and taxonomic classification.</title>
        <authorList>
            <person name="Goeker M."/>
        </authorList>
    </citation>
    <scope>NUCLEOTIDE SEQUENCE [LARGE SCALE GENOMIC DNA]</scope>
    <source>
        <strain evidence="3 4">DSM 25903</strain>
    </source>
</reference>
<comment type="similarity">
    <text evidence="1">Belongs to the UPF0065 (bug) family.</text>
</comment>
<keyword evidence="2" id="KW-0732">Signal</keyword>
<dbReference type="Pfam" id="PF03401">
    <property type="entry name" value="TctC"/>
    <property type="match status" value="1"/>
</dbReference>
<organism evidence="3 4">
    <name type="scientific">Enterovirga rhinocerotis</name>
    <dbReference type="NCBI Taxonomy" id="1339210"/>
    <lineage>
        <taxon>Bacteria</taxon>
        <taxon>Pseudomonadati</taxon>
        <taxon>Pseudomonadota</taxon>
        <taxon>Alphaproteobacteria</taxon>
        <taxon>Hyphomicrobiales</taxon>
        <taxon>Methylobacteriaceae</taxon>
        <taxon>Enterovirga</taxon>
    </lineage>
</organism>
<evidence type="ECO:0000313" key="4">
    <source>
        <dbReference type="Proteomes" id="UP000295122"/>
    </source>
</evidence>
<keyword evidence="3" id="KW-0675">Receptor</keyword>
<feature type="signal peptide" evidence="2">
    <location>
        <begin position="1"/>
        <end position="19"/>
    </location>
</feature>
<dbReference type="Gene3D" id="3.40.190.150">
    <property type="entry name" value="Bordetella uptake gene, domain 1"/>
    <property type="match status" value="1"/>
</dbReference>
<dbReference type="InterPro" id="IPR042100">
    <property type="entry name" value="Bug_dom1"/>
</dbReference>
<dbReference type="SUPFAM" id="SSF53850">
    <property type="entry name" value="Periplasmic binding protein-like II"/>
    <property type="match status" value="1"/>
</dbReference>
<protein>
    <submittedName>
        <fullName evidence="3">Tripartite-type tricarboxylate transporter receptor subunit TctC</fullName>
    </submittedName>
</protein>
<evidence type="ECO:0000256" key="2">
    <source>
        <dbReference type="SAM" id="SignalP"/>
    </source>
</evidence>
<name>A0A4R7CC14_9HYPH</name>
<dbReference type="OrthoDB" id="8443386at2"/>
<comment type="caution">
    <text evidence="3">The sequence shown here is derived from an EMBL/GenBank/DDBJ whole genome shotgun (WGS) entry which is preliminary data.</text>
</comment>